<dbReference type="EMBL" id="JASPKY010000080">
    <property type="protein sequence ID" value="KAK9739004.1"/>
    <property type="molecule type" value="Genomic_DNA"/>
</dbReference>
<dbReference type="Gene3D" id="3.40.395.10">
    <property type="entry name" value="Adenoviral Proteinase, Chain A"/>
    <property type="match status" value="1"/>
</dbReference>
<proteinExistence type="predicted"/>
<reference evidence="1 2" key="1">
    <citation type="journal article" date="2024" name="BMC Genomics">
        <title>De novo assembly and annotation of Popillia japonica's genome with initial clues to its potential as an invasive pest.</title>
        <authorList>
            <person name="Cucini C."/>
            <person name="Boschi S."/>
            <person name="Funari R."/>
            <person name="Cardaioli E."/>
            <person name="Iannotti N."/>
            <person name="Marturano G."/>
            <person name="Paoli F."/>
            <person name="Bruttini M."/>
            <person name="Carapelli A."/>
            <person name="Frati F."/>
            <person name="Nardi F."/>
        </authorList>
    </citation>
    <scope>NUCLEOTIDE SEQUENCE [LARGE SCALE GENOMIC DNA]</scope>
    <source>
        <strain evidence="1">DMR45628</strain>
    </source>
</reference>
<sequence length="516" mass="57583">MLTFTQGGGLLNSLINNLPVEPLPGYQYWGPGTKLQKRFARGDPGINPLHAACKEHDILRTLTREESLVSRHRADLILENKAWSRVKSKDASVGEKAAAWSVTNAMKIKRKIGMGLKKKKQAFRKFIVVKAKDVIKKFKGNVKEGAKLSLSAAKLAVKAAGGKKGVRTRRIIPIGLSAIGSLAGGAAGIGTAVNKAKAAQKKLAESQRHNKMMEDIALKGKGLSMKPYKKGLGLYLKKHKKKLMDRLPQRPLTDKDIIKFARDIPHFRGVFMRDSLPKIPYKNECAVINLDSVKNSGTHWVCYCKEGNTVHYFDSYDKIITIPVGAYEIADIEEHLKNALSTSNDIISLKPNNQSSKCEIKSTMEIDFRHEDSIGRMFCFSERLLAANKKHSSDLPVRIIKVKKIRVETNITTGAYYNERLSHTVYEFSPQVEPGFAINISPSHIIYLPLIKNRIDNITITLIDQDGDPVDFRGEQIIVTLELKRGMIDQDGDPVDFRGEQIIVTLELKRGNGSDF</sequence>
<protein>
    <submittedName>
        <fullName evidence="1">Uncharacterized protein</fullName>
    </submittedName>
</protein>
<evidence type="ECO:0000313" key="2">
    <source>
        <dbReference type="Proteomes" id="UP001458880"/>
    </source>
</evidence>
<dbReference type="Proteomes" id="UP001458880">
    <property type="component" value="Unassembled WGS sequence"/>
</dbReference>
<comment type="caution">
    <text evidence="1">The sequence shown here is derived from an EMBL/GenBank/DDBJ whole genome shotgun (WGS) entry which is preliminary data.</text>
</comment>
<name>A0AAW1LYE4_POPJA</name>
<accession>A0AAW1LYE4</accession>
<dbReference type="AlphaFoldDB" id="A0AAW1LYE4"/>
<organism evidence="1 2">
    <name type="scientific">Popillia japonica</name>
    <name type="common">Japanese beetle</name>
    <dbReference type="NCBI Taxonomy" id="7064"/>
    <lineage>
        <taxon>Eukaryota</taxon>
        <taxon>Metazoa</taxon>
        <taxon>Ecdysozoa</taxon>
        <taxon>Arthropoda</taxon>
        <taxon>Hexapoda</taxon>
        <taxon>Insecta</taxon>
        <taxon>Pterygota</taxon>
        <taxon>Neoptera</taxon>
        <taxon>Endopterygota</taxon>
        <taxon>Coleoptera</taxon>
        <taxon>Polyphaga</taxon>
        <taxon>Scarabaeiformia</taxon>
        <taxon>Scarabaeidae</taxon>
        <taxon>Rutelinae</taxon>
        <taxon>Popillia</taxon>
    </lineage>
</organism>
<keyword evidence="2" id="KW-1185">Reference proteome</keyword>
<gene>
    <name evidence="1" type="ORF">QE152_g9410</name>
</gene>
<evidence type="ECO:0000313" key="1">
    <source>
        <dbReference type="EMBL" id="KAK9739004.1"/>
    </source>
</evidence>